<sequence length="158" mass="16775">MTIDDELERIEGVGPAMANALRAAGIRTFEQLAESGDDTKRDAIRVAGLSFAPSLTTWSRQARLLADGDEVAFAELTARLIAGRDTTRAGTTQAAGKPRPRPRPQPAGTEEKADAHEKADPHDEADASEKADAHDKAGTHEKADAHDKAGADEKAAIR</sequence>
<keyword evidence="3" id="KW-1185">Reference proteome</keyword>
<evidence type="ECO:0000256" key="1">
    <source>
        <dbReference type="SAM" id="MobiDB-lite"/>
    </source>
</evidence>
<dbReference type="Gene3D" id="1.10.150.20">
    <property type="entry name" value="5' to 3' exonuclease, C-terminal subdomain"/>
    <property type="match status" value="1"/>
</dbReference>
<evidence type="ECO:0000313" key="3">
    <source>
        <dbReference type="Proteomes" id="UP001597183"/>
    </source>
</evidence>
<dbReference type="Pfam" id="PF14520">
    <property type="entry name" value="HHH_5"/>
    <property type="match status" value="1"/>
</dbReference>
<feature type="compositionally biased region" description="Basic and acidic residues" evidence="1">
    <location>
        <begin position="109"/>
        <end position="158"/>
    </location>
</feature>
<proteinExistence type="predicted"/>
<dbReference type="EMBL" id="JBHTMK010000070">
    <property type="protein sequence ID" value="MFD1373638.1"/>
    <property type="molecule type" value="Genomic_DNA"/>
</dbReference>
<comment type="caution">
    <text evidence="2">The sequence shown here is derived from an EMBL/GenBank/DDBJ whole genome shotgun (WGS) entry which is preliminary data.</text>
</comment>
<gene>
    <name evidence="2" type="ORF">ACFQ5G_50635</name>
</gene>
<protein>
    <submittedName>
        <fullName evidence="2">Helix-hairpin-helix domain-containing protein</fullName>
    </submittedName>
</protein>
<dbReference type="Proteomes" id="UP001597183">
    <property type="component" value="Unassembled WGS sequence"/>
</dbReference>
<reference evidence="3" key="1">
    <citation type="journal article" date="2019" name="Int. J. Syst. Evol. Microbiol.">
        <title>The Global Catalogue of Microorganisms (GCM) 10K type strain sequencing project: providing services to taxonomists for standard genome sequencing and annotation.</title>
        <authorList>
            <consortium name="The Broad Institute Genomics Platform"/>
            <consortium name="The Broad Institute Genome Sequencing Center for Infectious Disease"/>
            <person name="Wu L."/>
            <person name="Ma J."/>
        </authorList>
    </citation>
    <scope>NUCLEOTIDE SEQUENCE [LARGE SCALE GENOMIC DNA]</scope>
    <source>
        <strain evidence="3">CCM 7526</strain>
    </source>
</reference>
<evidence type="ECO:0000313" key="2">
    <source>
        <dbReference type="EMBL" id="MFD1373638.1"/>
    </source>
</evidence>
<organism evidence="2 3">
    <name type="scientific">Actinoplanes sichuanensis</name>
    <dbReference type="NCBI Taxonomy" id="512349"/>
    <lineage>
        <taxon>Bacteria</taxon>
        <taxon>Bacillati</taxon>
        <taxon>Actinomycetota</taxon>
        <taxon>Actinomycetes</taxon>
        <taxon>Micromonosporales</taxon>
        <taxon>Micromonosporaceae</taxon>
        <taxon>Actinoplanes</taxon>
    </lineage>
</organism>
<name>A0ABW4ATW4_9ACTN</name>
<accession>A0ABW4ATW4</accession>
<feature type="region of interest" description="Disordered" evidence="1">
    <location>
        <begin position="80"/>
        <end position="158"/>
    </location>
</feature>